<evidence type="ECO:0000256" key="1">
    <source>
        <dbReference type="PROSITE-ProRule" id="PRU00169"/>
    </source>
</evidence>
<dbReference type="SUPFAM" id="SSF52172">
    <property type="entry name" value="CheY-like"/>
    <property type="match status" value="1"/>
</dbReference>
<feature type="modified residue" description="4-aspartylphosphate" evidence="1">
    <location>
        <position position="27"/>
    </location>
</feature>
<proteinExistence type="predicted"/>
<dbReference type="PROSITE" id="PS50110">
    <property type="entry name" value="RESPONSE_REGULATORY"/>
    <property type="match status" value="1"/>
</dbReference>
<dbReference type="GO" id="GO:0000160">
    <property type="term" value="P:phosphorelay signal transduction system"/>
    <property type="evidence" value="ECO:0007669"/>
    <property type="project" value="InterPro"/>
</dbReference>
<organism evidence="3 4">
    <name type="scientific">Variovorax paradoxus</name>
    <dbReference type="NCBI Taxonomy" id="34073"/>
    <lineage>
        <taxon>Bacteria</taxon>
        <taxon>Pseudomonadati</taxon>
        <taxon>Pseudomonadota</taxon>
        <taxon>Betaproteobacteria</taxon>
        <taxon>Burkholderiales</taxon>
        <taxon>Comamonadaceae</taxon>
        <taxon>Variovorax</taxon>
    </lineage>
</organism>
<gene>
    <name evidence="3" type="ORF">RT97_05475</name>
</gene>
<evidence type="ECO:0000313" key="3">
    <source>
        <dbReference type="EMBL" id="KIQ35335.1"/>
    </source>
</evidence>
<evidence type="ECO:0000313" key="4">
    <source>
        <dbReference type="Proteomes" id="UP000032067"/>
    </source>
</evidence>
<evidence type="ECO:0000259" key="2">
    <source>
        <dbReference type="PROSITE" id="PS50110"/>
    </source>
</evidence>
<dbReference type="Proteomes" id="UP000032067">
    <property type="component" value="Unassembled WGS sequence"/>
</dbReference>
<dbReference type="InterPro" id="IPR011006">
    <property type="entry name" value="CheY-like_superfamily"/>
</dbReference>
<dbReference type="Gene3D" id="3.40.50.2300">
    <property type="match status" value="1"/>
</dbReference>
<reference evidence="3 4" key="1">
    <citation type="submission" date="2014-12" db="EMBL/GenBank/DDBJ databases">
        <title>16Stimator: statistical estimation of ribosomal gene copy numbers from draft genome assemblies.</title>
        <authorList>
            <person name="Perisin M.A."/>
            <person name="Vetter M."/>
            <person name="Gilbert J.A."/>
            <person name="Bergelson J."/>
        </authorList>
    </citation>
    <scope>NUCLEOTIDE SEQUENCE [LARGE SCALE GENOMIC DNA]</scope>
    <source>
        <strain evidence="3 4">MEDvA23</strain>
    </source>
</reference>
<accession>A0A0D0N1U6</accession>
<name>A0A0D0N1U6_VARPD</name>
<comment type="caution">
    <text evidence="3">The sequence shown here is derived from an EMBL/GenBank/DDBJ whole genome shotgun (WGS) entry which is preliminary data.</text>
</comment>
<dbReference type="InterPro" id="IPR001789">
    <property type="entry name" value="Sig_transdc_resp-reg_receiver"/>
</dbReference>
<keyword evidence="1" id="KW-0597">Phosphoprotein</keyword>
<protein>
    <recommendedName>
        <fullName evidence="2">Response regulatory domain-containing protein</fullName>
    </recommendedName>
</protein>
<dbReference type="OrthoDB" id="7774278at2"/>
<feature type="domain" description="Response regulatory" evidence="2">
    <location>
        <begin position="1"/>
        <end position="93"/>
    </location>
</feature>
<sequence length="96" mass="10562">MRDNSNRVSSLSQAETEGRPFELLLCDYRLASGGSGLDAGLRLRWRNGVRLPLLMVTGETAPERLQRVRESGVPVLFKPVDADRLLHAMDSALKGA</sequence>
<dbReference type="EMBL" id="JXQQ01000010">
    <property type="protein sequence ID" value="KIQ35335.1"/>
    <property type="molecule type" value="Genomic_DNA"/>
</dbReference>
<dbReference type="RefSeq" id="WP_042577750.1">
    <property type="nucleotide sequence ID" value="NZ_JXQQ01000010.1"/>
</dbReference>
<dbReference type="AlphaFoldDB" id="A0A0D0N1U6"/>